<dbReference type="RefSeq" id="WP_269444291.1">
    <property type="nucleotide sequence ID" value="NZ_CP097463.1"/>
</dbReference>
<dbReference type="InterPro" id="IPR013249">
    <property type="entry name" value="RNA_pol_sigma70_r4_t2"/>
</dbReference>
<feature type="domain" description="RNA polymerase sigma factor 70 region 4 type 2" evidence="7">
    <location>
        <begin position="109"/>
        <end position="160"/>
    </location>
</feature>
<evidence type="ECO:0000256" key="3">
    <source>
        <dbReference type="ARBA" id="ARBA00023015"/>
    </source>
</evidence>
<evidence type="ECO:0000256" key="4">
    <source>
        <dbReference type="ARBA" id="ARBA00023082"/>
    </source>
</evidence>
<protein>
    <submittedName>
        <fullName evidence="8">Sigma-70 family RNA polymerase sigma factor</fullName>
    </submittedName>
</protein>
<dbReference type="InterPro" id="IPR007627">
    <property type="entry name" value="RNA_pol_sigma70_r2"/>
</dbReference>
<dbReference type="InterPro" id="IPR032710">
    <property type="entry name" value="NTF2-like_dom_sf"/>
</dbReference>
<keyword evidence="5" id="KW-0804">Transcription</keyword>
<keyword evidence="4" id="KW-0731">Sigma factor</keyword>
<evidence type="ECO:0000313" key="8">
    <source>
        <dbReference type="EMBL" id="WAX57744.1"/>
    </source>
</evidence>
<comment type="similarity">
    <text evidence="1">Belongs to the sigma-70 factor family. ECF subfamily.</text>
</comment>
<organism evidence="8 9">
    <name type="scientific">Jatrophihabitans cynanchi</name>
    <dbReference type="NCBI Taxonomy" id="2944128"/>
    <lineage>
        <taxon>Bacteria</taxon>
        <taxon>Bacillati</taxon>
        <taxon>Actinomycetota</taxon>
        <taxon>Actinomycetes</taxon>
        <taxon>Jatrophihabitantales</taxon>
        <taxon>Jatrophihabitantaceae</taxon>
        <taxon>Jatrophihabitans</taxon>
    </lineage>
</organism>
<dbReference type="Gene3D" id="1.10.1740.10">
    <property type="match status" value="1"/>
</dbReference>
<sequence length="282" mass="30442">MTQDDALAESFEARRGYLHALASKMLGTHADADDAVQETWLRLARAGADGIDNLDAWLTTVTGRVCLDLLRSRTARREDSLEIHFPLPEPADAASPEREVVLAESVALALHVVLDELNPAERVAFVLHDLFAVPFETVADVLSRTPEATRMLASRARRRIRVDGAGPETPEAGREVVAAFFAAARSGRLEDLVALLAPEIELRTDQLLVRGAVQVASRAIMFARPHAAVHRAVVNGLPGVVVAVDGRPFSIMAFTVRHGHITAISGLNDPAALARLVPSWIA</sequence>
<dbReference type="Gene3D" id="3.10.450.50">
    <property type="match status" value="1"/>
</dbReference>
<dbReference type="EMBL" id="CP097463">
    <property type="protein sequence ID" value="WAX57744.1"/>
    <property type="molecule type" value="Genomic_DNA"/>
</dbReference>
<dbReference type="PANTHER" id="PTHR30173">
    <property type="entry name" value="SIGMA 19 FACTOR"/>
    <property type="match status" value="1"/>
</dbReference>
<comment type="subunit">
    <text evidence="2">Interacts transiently with the RNA polymerase catalytic core formed by RpoA, RpoB, RpoC and RpoZ (2 alpha, 1 beta, 1 beta' and 1 omega subunit) to form the RNA polymerase holoenzyme that can initiate transcription.</text>
</comment>
<dbReference type="InterPro" id="IPR036388">
    <property type="entry name" value="WH-like_DNA-bd_sf"/>
</dbReference>
<evidence type="ECO:0000313" key="9">
    <source>
        <dbReference type="Proteomes" id="UP001164693"/>
    </source>
</evidence>
<evidence type="ECO:0000256" key="5">
    <source>
        <dbReference type="ARBA" id="ARBA00023163"/>
    </source>
</evidence>
<evidence type="ECO:0000259" key="7">
    <source>
        <dbReference type="Pfam" id="PF08281"/>
    </source>
</evidence>
<dbReference type="InterPro" id="IPR014284">
    <property type="entry name" value="RNA_pol_sigma-70_dom"/>
</dbReference>
<reference evidence="8" key="1">
    <citation type="submission" date="2022-05" db="EMBL/GenBank/DDBJ databases">
        <title>Jatrophihabitans sp. SB3-54 whole genome sequence.</title>
        <authorList>
            <person name="Suh M.K."/>
            <person name="Eom M.K."/>
            <person name="Kim J.S."/>
            <person name="Kim H.S."/>
            <person name="Do H.E."/>
            <person name="Shin Y.K."/>
            <person name="Lee J.-S."/>
        </authorList>
    </citation>
    <scope>NUCLEOTIDE SEQUENCE</scope>
    <source>
        <strain evidence="8">SB3-54</strain>
    </source>
</reference>
<dbReference type="InterPro" id="IPR013324">
    <property type="entry name" value="RNA_pol_sigma_r3/r4-like"/>
</dbReference>
<dbReference type="PANTHER" id="PTHR30173:SF43">
    <property type="entry name" value="ECF RNA POLYMERASE SIGMA FACTOR SIGI-RELATED"/>
    <property type="match status" value="1"/>
</dbReference>
<dbReference type="NCBIfam" id="TIGR02937">
    <property type="entry name" value="sigma70-ECF"/>
    <property type="match status" value="1"/>
</dbReference>
<dbReference type="Pfam" id="PF08281">
    <property type="entry name" value="Sigma70_r4_2"/>
    <property type="match status" value="1"/>
</dbReference>
<evidence type="ECO:0000256" key="2">
    <source>
        <dbReference type="ARBA" id="ARBA00011344"/>
    </source>
</evidence>
<dbReference type="Gene3D" id="1.10.10.10">
    <property type="entry name" value="Winged helix-like DNA-binding domain superfamily/Winged helix DNA-binding domain"/>
    <property type="match status" value="1"/>
</dbReference>
<feature type="domain" description="RNA polymerase sigma-70 region 2" evidence="6">
    <location>
        <begin position="12"/>
        <end position="74"/>
    </location>
</feature>
<gene>
    <name evidence="8" type="ORF">M6B22_02990</name>
</gene>
<evidence type="ECO:0000259" key="6">
    <source>
        <dbReference type="Pfam" id="PF04542"/>
    </source>
</evidence>
<dbReference type="Proteomes" id="UP001164693">
    <property type="component" value="Chromosome"/>
</dbReference>
<name>A0ABY7JYV4_9ACTN</name>
<keyword evidence="9" id="KW-1185">Reference proteome</keyword>
<dbReference type="SUPFAM" id="SSF88946">
    <property type="entry name" value="Sigma2 domain of RNA polymerase sigma factors"/>
    <property type="match status" value="1"/>
</dbReference>
<dbReference type="Pfam" id="PF04542">
    <property type="entry name" value="Sigma70_r2"/>
    <property type="match status" value="1"/>
</dbReference>
<keyword evidence="3" id="KW-0805">Transcription regulation</keyword>
<dbReference type="InterPro" id="IPR052704">
    <property type="entry name" value="ECF_Sigma-70_Domain"/>
</dbReference>
<dbReference type="SUPFAM" id="SSF88659">
    <property type="entry name" value="Sigma3 and sigma4 domains of RNA polymerase sigma factors"/>
    <property type="match status" value="1"/>
</dbReference>
<dbReference type="SUPFAM" id="SSF54427">
    <property type="entry name" value="NTF2-like"/>
    <property type="match status" value="1"/>
</dbReference>
<accession>A0ABY7JYV4</accession>
<proteinExistence type="inferred from homology"/>
<dbReference type="InterPro" id="IPR013325">
    <property type="entry name" value="RNA_pol_sigma_r2"/>
</dbReference>
<evidence type="ECO:0000256" key="1">
    <source>
        <dbReference type="ARBA" id="ARBA00010641"/>
    </source>
</evidence>